<feature type="binding site" evidence="10">
    <location>
        <begin position="339"/>
        <end position="342"/>
    </location>
    <ligand>
        <name>GMP</name>
        <dbReference type="ChEBI" id="CHEBI:58115"/>
    </ligand>
</feature>
<evidence type="ECO:0000256" key="2">
    <source>
        <dbReference type="ARBA" id="ARBA00022598"/>
    </source>
</evidence>
<keyword evidence="3 11" id="KW-0479">Metal-binding</keyword>
<name>A0A9D2BMY6_9FIRM</name>
<evidence type="ECO:0000256" key="6">
    <source>
        <dbReference type="ARBA" id="ARBA00023134"/>
    </source>
</evidence>
<feature type="binding site" evidence="11">
    <location>
        <position position="72"/>
    </location>
    <ligand>
        <name>Mn(2+)</name>
        <dbReference type="ChEBI" id="CHEBI:29035"/>
        <label>1</label>
    </ligand>
</feature>
<keyword evidence="2" id="KW-0436">Ligase</keyword>
<reference evidence="12" key="1">
    <citation type="journal article" date="2021" name="PeerJ">
        <title>Extensive microbial diversity within the chicken gut microbiome revealed by metagenomics and culture.</title>
        <authorList>
            <person name="Gilroy R."/>
            <person name="Ravi A."/>
            <person name="Getino M."/>
            <person name="Pursley I."/>
            <person name="Horton D.L."/>
            <person name="Alikhan N.F."/>
            <person name="Baker D."/>
            <person name="Gharbi K."/>
            <person name="Hall N."/>
            <person name="Watson M."/>
            <person name="Adriaenssens E.M."/>
            <person name="Foster-Nyarko E."/>
            <person name="Jarju S."/>
            <person name="Secka A."/>
            <person name="Antonio M."/>
            <person name="Oren A."/>
            <person name="Chaudhuri R.R."/>
            <person name="La Ragione R."/>
            <person name="Hildebrand F."/>
            <person name="Pallen M.J."/>
        </authorList>
    </citation>
    <scope>NUCLEOTIDE SEQUENCE</scope>
    <source>
        <strain evidence="12">ChiGjej1B1-14440</strain>
    </source>
</reference>
<dbReference type="GO" id="GO:0003909">
    <property type="term" value="F:DNA ligase activity"/>
    <property type="evidence" value="ECO:0007669"/>
    <property type="project" value="TreeGrafter"/>
</dbReference>
<evidence type="ECO:0000256" key="7">
    <source>
        <dbReference type="ARBA" id="ARBA00023211"/>
    </source>
</evidence>
<comment type="catalytic activity">
    <reaction evidence="8">
        <text>a 3'-end 3'-phospho-ribonucleotide-RNA + a 5'-end dephospho-ribonucleoside-RNA + GTP = a ribonucleotidyl-ribonucleotide-RNA + GMP + diphosphate</text>
        <dbReference type="Rhea" id="RHEA:68076"/>
        <dbReference type="Rhea" id="RHEA-COMP:10463"/>
        <dbReference type="Rhea" id="RHEA-COMP:13936"/>
        <dbReference type="Rhea" id="RHEA-COMP:17355"/>
        <dbReference type="ChEBI" id="CHEBI:33019"/>
        <dbReference type="ChEBI" id="CHEBI:37565"/>
        <dbReference type="ChEBI" id="CHEBI:58115"/>
        <dbReference type="ChEBI" id="CHEBI:83062"/>
        <dbReference type="ChEBI" id="CHEBI:138284"/>
        <dbReference type="ChEBI" id="CHEBI:173118"/>
        <dbReference type="EC" id="6.5.1.8"/>
    </reaction>
</comment>
<evidence type="ECO:0000256" key="8">
    <source>
        <dbReference type="ARBA" id="ARBA00047746"/>
    </source>
</evidence>
<evidence type="ECO:0000256" key="9">
    <source>
        <dbReference type="PIRSR" id="PIRSR601233-1"/>
    </source>
</evidence>
<comment type="cofactor">
    <cofactor evidence="11">
        <name>Mn(2+)</name>
        <dbReference type="ChEBI" id="CHEBI:29035"/>
    </cofactor>
    <text evidence="11">Binds 2 manganese ions per subunit.</text>
</comment>
<evidence type="ECO:0000256" key="1">
    <source>
        <dbReference type="ARBA" id="ARBA00012726"/>
    </source>
</evidence>
<evidence type="ECO:0000256" key="4">
    <source>
        <dbReference type="ARBA" id="ARBA00022741"/>
    </source>
</evidence>
<dbReference type="AlphaFoldDB" id="A0A9D2BMY6"/>
<organism evidence="12 13">
    <name type="scientific">Candidatus Erysipelatoclostridium merdavium</name>
    <dbReference type="NCBI Taxonomy" id="2838566"/>
    <lineage>
        <taxon>Bacteria</taxon>
        <taxon>Bacillati</taxon>
        <taxon>Bacillota</taxon>
        <taxon>Erysipelotrichia</taxon>
        <taxon>Erysipelotrichales</taxon>
        <taxon>Erysipelotrichales incertae sedis</taxon>
    </lineage>
</organism>
<accession>A0A9D2BMY6</accession>
<evidence type="ECO:0000256" key="10">
    <source>
        <dbReference type="PIRSR" id="PIRSR601233-2"/>
    </source>
</evidence>
<feature type="binding site" evidence="10">
    <location>
        <begin position="363"/>
        <end position="366"/>
    </location>
    <ligand>
        <name>GMP</name>
        <dbReference type="ChEBI" id="CHEBI:58115"/>
    </ligand>
</feature>
<dbReference type="EMBL" id="DXET01000188">
    <property type="protein sequence ID" value="HIX82016.1"/>
    <property type="molecule type" value="Genomic_DNA"/>
</dbReference>
<dbReference type="InterPro" id="IPR052915">
    <property type="entry name" value="RtcB-like"/>
</dbReference>
<dbReference type="InterPro" id="IPR036025">
    <property type="entry name" value="RtcB-like_sf"/>
</dbReference>
<gene>
    <name evidence="12" type="ORF">H9980_08620</name>
</gene>
<reference evidence="12" key="2">
    <citation type="submission" date="2021-04" db="EMBL/GenBank/DDBJ databases">
        <authorList>
            <person name="Gilroy R."/>
        </authorList>
    </citation>
    <scope>NUCLEOTIDE SEQUENCE</scope>
    <source>
        <strain evidence="12">ChiGjej1B1-14440</strain>
    </source>
</reference>
<evidence type="ECO:0000256" key="5">
    <source>
        <dbReference type="ARBA" id="ARBA00022800"/>
    </source>
</evidence>
<evidence type="ECO:0000256" key="3">
    <source>
        <dbReference type="ARBA" id="ARBA00022723"/>
    </source>
</evidence>
<dbReference type="GO" id="GO:0005525">
    <property type="term" value="F:GTP binding"/>
    <property type="evidence" value="ECO:0007669"/>
    <property type="project" value="UniProtKB-KW"/>
</dbReference>
<dbReference type="Gene3D" id="3.90.1860.10">
    <property type="entry name" value="tRNA-splicing ligase RtcB"/>
    <property type="match status" value="1"/>
</dbReference>
<keyword evidence="6 10" id="KW-0342">GTP-binding</keyword>
<evidence type="ECO:0000256" key="11">
    <source>
        <dbReference type="PIRSR" id="PIRSR601233-3"/>
    </source>
</evidence>
<protein>
    <recommendedName>
        <fullName evidence="1">3'-phosphate/5'-hydroxy nucleic acid ligase</fullName>
        <ecNumber evidence="1">6.5.1.8</ecNumber>
    </recommendedName>
</protein>
<keyword evidence="5" id="KW-0692">RNA repair</keyword>
<evidence type="ECO:0000313" key="13">
    <source>
        <dbReference type="Proteomes" id="UP000886724"/>
    </source>
</evidence>
<dbReference type="PANTHER" id="PTHR43749">
    <property type="entry name" value="RNA-SPLICING LIGASE RTCB"/>
    <property type="match status" value="1"/>
</dbReference>
<dbReference type="GO" id="GO:0170057">
    <property type="term" value="F:RNA ligase (GTP) activity"/>
    <property type="evidence" value="ECO:0007669"/>
    <property type="project" value="UniProtKB-EC"/>
</dbReference>
<proteinExistence type="predicted"/>
<dbReference type="GO" id="GO:0030145">
    <property type="term" value="F:manganese ion binding"/>
    <property type="evidence" value="ECO:0007669"/>
    <property type="project" value="TreeGrafter"/>
</dbReference>
<dbReference type="InterPro" id="IPR001233">
    <property type="entry name" value="RtcB"/>
</dbReference>
<sequence length="436" mass="49610">MFEIKGKYNTAKVYATTVENECIAQIMDLCNQKWLEGCNIAIMPDCHAGKGCTIGTTIKLKDKVAPSLVGVDIACGMLTIKLPKQLIVDIEKLDKYINENIPAGFNVNDEPVYRFHEFNIEKLLCYDKLKNVEYLKKSLGSLGGGNHFIELSVDKQSNQYLIIHSGSRNLGKQVAEIYQHMADEYCNHMRKDKLEARWKLIDKLKAEGRQKEISSKLEEFEKNYIEQKRIPHDLCYLEGKLAEDYLHDVRICTQFASLNRRYIAKSILEFIVKENGYDDGNLNVYIDETHLNQFTFGFDNNLVSVQSPGFETLHNYVSDDRILRKGAISAKEGEVILIPINMKDGSIIGIGKGNTYYNQSGPHGAGRLMSRNKAKEIIKLEEFQASMKGVYSTSVCVSTIDESPMAYKPIEEIIENIKHTVKLEKILKPIYNFKAH</sequence>
<dbReference type="GO" id="GO:0006281">
    <property type="term" value="P:DNA repair"/>
    <property type="evidence" value="ECO:0007669"/>
    <property type="project" value="TreeGrafter"/>
</dbReference>
<dbReference type="Pfam" id="PF01139">
    <property type="entry name" value="RtcB"/>
    <property type="match status" value="2"/>
</dbReference>
<feature type="binding site" evidence="10">
    <location>
        <position position="346"/>
    </location>
    <ligand>
        <name>GMP</name>
        <dbReference type="ChEBI" id="CHEBI:58115"/>
    </ligand>
</feature>
<evidence type="ECO:0000313" key="12">
    <source>
        <dbReference type="EMBL" id="HIX82016.1"/>
    </source>
</evidence>
<dbReference type="SUPFAM" id="SSF103365">
    <property type="entry name" value="Hypothetical protein PH1602"/>
    <property type="match status" value="1"/>
</dbReference>
<comment type="caution">
    <text evidence="12">The sequence shown here is derived from an EMBL/GenBank/DDBJ whole genome shotgun (WGS) entry which is preliminary data.</text>
</comment>
<dbReference type="Proteomes" id="UP000886724">
    <property type="component" value="Unassembled WGS sequence"/>
</dbReference>
<dbReference type="PANTHER" id="PTHR43749:SF2">
    <property type="entry name" value="RNA-SPLICING LIGASE RTCB"/>
    <property type="match status" value="1"/>
</dbReference>
<keyword evidence="7 11" id="KW-0464">Manganese</keyword>
<keyword evidence="4 10" id="KW-0547">Nucleotide-binding</keyword>
<dbReference type="GO" id="GO:0042245">
    <property type="term" value="P:RNA repair"/>
    <property type="evidence" value="ECO:0007669"/>
    <property type="project" value="UniProtKB-KW"/>
</dbReference>
<feature type="active site" description="GMP-histidine intermediate" evidence="9">
    <location>
        <position position="363"/>
    </location>
</feature>
<feature type="binding site" evidence="11">
    <location>
        <position position="290"/>
    </location>
    <ligand>
        <name>Mn(2+)</name>
        <dbReference type="ChEBI" id="CHEBI:29035"/>
        <label>2</label>
    </ligand>
</feature>
<dbReference type="EC" id="6.5.1.8" evidence="1"/>
<dbReference type="GO" id="GO:0006396">
    <property type="term" value="P:RNA processing"/>
    <property type="evidence" value="ECO:0007669"/>
    <property type="project" value="InterPro"/>
</dbReference>